<dbReference type="InterPro" id="IPR036264">
    <property type="entry name" value="Bact_exopeptidase_dim_dom"/>
</dbReference>
<dbReference type="PIRSF" id="PIRSF005962">
    <property type="entry name" value="Pept_M20D_amidohydro"/>
    <property type="match status" value="1"/>
</dbReference>
<dbReference type="PANTHER" id="PTHR11014:SF63">
    <property type="entry name" value="METALLOPEPTIDASE, PUTATIVE (AFU_ORTHOLOGUE AFUA_6G09600)-RELATED"/>
    <property type="match status" value="1"/>
</dbReference>
<dbReference type="CDD" id="cd03886">
    <property type="entry name" value="M20_Acy1"/>
    <property type="match status" value="1"/>
</dbReference>
<evidence type="ECO:0000313" key="4">
    <source>
        <dbReference type="EMBL" id="ANH83832.1"/>
    </source>
</evidence>
<gene>
    <name evidence="4" type="ORF">A8C56_10035</name>
</gene>
<dbReference type="SUPFAM" id="SSF53187">
    <property type="entry name" value="Zn-dependent exopeptidases"/>
    <property type="match status" value="1"/>
</dbReference>
<dbReference type="InterPro" id="IPR017439">
    <property type="entry name" value="Amidohydrolase"/>
</dbReference>
<sequence length="397" mass="43698">MIKRIQSLAKQYAPEFIAVRRHLHTHPELSYQEFETSKYIQQQLCNLGIPFEIKATTGVVGLIRGKNPDARIIALRADIDALPIQELNEVPYKSVNEEVMHACGHDVHTSCLLGAAKILSQTKEEWEGTVKLIFQPGEEKNPGGASLLIKEGVLEDPAPAAILGLHVHPGLEVGKLSFRGGKVMASADELYFTISGKGGHAAAPNLCIDPILIASHLVVALQQVISRRNNPQNPTVLSITAFNGGTTTNVIPNEVKLKGTFRALNEAWRFEAHEIIRSIAENLVRGMGGTLDLHIDVGYPSVYNNEILTGQALEQAKEYWGHERVEETEIRMGAEDFGYYTQQIPGCFYRLGVMNKEKGIVSGVHTPTFDIDENAIEIGMGMMAWLAVSTDLTKLKE</sequence>
<proteinExistence type="predicted"/>
<feature type="binding site" evidence="2">
    <location>
        <position position="103"/>
    </location>
    <ligand>
        <name>Mn(2+)</name>
        <dbReference type="ChEBI" id="CHEBI:29035"/>
        <label>2</label>
    </ligand>
</feature>
<dbReference type="NCBIfam" id="TIGR01891">
    <property type="entry name" value="amidohydrolases"/>
    <property type="match status" value="1"/>
</dbReference>
<organism evidence="4 5">
    <name type="scientific">Niabella ginsenosidivorans</name>
    <dbReference type="NCBI Taxonomy" id="1176587"/>
    <lineage>
        <taxon>Bacteria</taxon>
        <taxon>Pseudomonadati</taxon>
        <taxon>Bacteroidota</taxon>
        <taxon>Chitinophagia</taxon>
        <taxon>Chitinophagales</taxon>
        <taxon>Chitinophagaceae</taxon>
        <taxon>Niabella</taxon>
    </lineage>
</organism>
<dbReference type="PANTHER" id="PTHR11014">
    <property type="entry name" value="PEPTIDASE M20 FAMILY MEMBER"/>
    <property type="match status" value="1"/>
</dbReference>
<dbReference type="OrthoDB" id="9776731at2"/>
<feature type="binding site" evidence="2">
    <location>
        <position position="166"/>
    </location>
    <ligand>
        <name>Mn(2+)</name>
        <dbReference type="ChEBI" id="CHEBI:29035"/>
        <label>2</label>
    </ligand>
</feature>
<keyword evidence="1 4" id="KW-0378">Hydrolase</keyword>
<dbReference type="AlphaFoldDB" id="A0A1A9IAT0"/>
<keyword evidence="2" id="KW-0464">Manganese</keyword>
<dbReference type="InterPro" id="IPR011650">
    <property type="entry name" value="Peptidase_M20_dimer"/>
</dbReference>
<dbReference type="RefSeq" id="WP_067761846.1">
    <property type="nucleotide sequence ID" value="NZ_CP015772.1"/>
</dbReference>
<dbReference type="Gene3D" id="3.40.630.10">
    <property type="entry name" value="Zn peptidases"/>
    <property type="match status" value="1"/>
</dbReference>
<dbReference type="GO" id="GO:0019877">
    <property type="term" value="P:diaminopimelate biosynthetic process"/>
    <property type="evidence" value="ECO:0007669"/>
    <property type="project" value="UniProtKB-ARBA"/>
</dbReference>
<keyword evidence="2" id="KW-0479">Metal-binding</keyword>
<dbReference type="Proteomes" id="UP000077667">
    <property type="component" value="Chromosome"/>
</dbReference>
<evidence type="ECO:0000256" key="2">
    <source>
        <dbReference type="PIRSR" id="PIRSR005962-1"/>
    </source>
</evidence>
<dbReference type="Gene3D" id="3.30.70.360">
    <property type="match status" value="1"/>
</dbReference>
<feature type="binding site" evidence="2">
    <location>
        <position position="139"/>
    </location>
    <ligand>
        <name>Mn(2+)</name>
        <dbReference type="ChEBI" id="CHEBI:29035"/>
        <label>2</label>
    </ligand>
</feature>
<evidence type="ECO:0000259" key="3">
    <source>
        <dbReference type="Pfam" id="PF07687"/>
    </source>
</evidence>
<comment type="cofactor">
    <cofactor evidence="2">
        <name>Mn(2+)</name>
        <dbReference type="ChEBI" id="CHEBI:29035"/>
    </cofactor>
    <text evidence="2">The Mn(2+) ion enhances activity.</text>
</comment>
<dbReference type="KEGG" id="nia:A8C56_10035"/>
<dbReference type="GO" id="GO:0050118">
    <property type="term" value="F:N-acetyldiaminopimelate deacetylase activity"/>
    <property type="evidence" value="ECO:0007669"/>
    <property type="project" value="UniProtKB-ARBA"/>
</dbReference>
<evidence type="ECO:0000256" key="1">
    <source>
        <dbReference type="ARBA" id="ARBA00022801"/>
    </source>
</evidence>
<reference evidence="4 5" key="1">
    <citation type="submission" date="2016-05" db="EMBL/GenBank/DDBJ databases">
        <title>Niabella ginsenosidivorans BS26 whole genome sequencing.</title>
        <authorList>
            <person name="Im W.T."/>
            <person name="Siddiqi M.Z."/>
        </authorList>
    </citation>
    <scope>NUCLEOTIDE SEQUENCE [LARGE SCALE GENOMIC DNA]</scope>
    <source>
        <strain evidence="4 5">BS26</strain>
    </source>
</reference>
<dbReference type="STRING" id="1176587.A8C56_10035"/>
<dbReference type="Pfam" id="PF07687">
    <property type="entry name" value="M20_dimer"/>
    <property type="match status" value="1"/>
</dbReference>
<feature type="binding site" evidence="2">
    <location>
        <position position="365"/>
    </location>
    <ligand>
        <name>Mn(2+)</name>
        <dbReference type="ChEBI" id="CHEBI:29035"/>
        <label>2</label>
    </ligand>
</feature>
<dbReference type="GO" id="GO:0046872">
    <property type="term" value="F:metal ion binding"/>
    <property type="evidence" value="ECO:0007669"/>
    <property type="project" value="UniProtKB-KW"/>
</dbReference>
<feature type="binding site" evidence="2">
    <location>
        <position position="105"/>
    </location>
    <ligand>
        <name>Mn(2+)</name>
        <dbReference type="ChEBI" id="CHEBI:29035"/>
        <label>2</label>
    </ligand>
</feature>
<protein>
    <submittedName>
        <fullName evidence="4">N-acyl-L-amino acid amidohydrolase</fullName>
    </submittedName>
</protein>
<dbReference type="FunFam" id="3.30.70.360:FF:000001">
    <property type="entry name" value="N-acetyldiaminopimelate deacetylase"/>
    <property type="match status" value="1"/>
</dbReference>
<feature type="domain" description="Peptidase M20 dimerisation" evidence="3">
    <location>
        <begin position="192"/>
        <end position="282"/>
    </location>
</feature>
<dbReference type="EMBL" id="CP015772">
    <property type="protein sequence ID" value="ANH83832.1"/>
    <property type="molecule type" value="Genomic_DNA"/>
</dbReference>
<evidence type="ECO:0000313" key="5">
    <source>
        <dbReference type="Proteomes" id="UP000077667"/>
    </source>
</evidence>
<dbReference type="Pfam" id="PF01546">
    <property type="entry name" value="Peptidase_M20"/>
    <property type="match status" value="1"/>
</dbReference>
<keyword evidence="5" id="KW-1185">Reference proteome</keyword>
<dbReference type="InterPro" id="IPR002933">
    <property type="entry name" value="Peptidase_M20"/>
</dbReference>
<accession>A0A1A9IAT0</accession>
<dbReference type="SUPFAM" id="SSF55031">
    <property type="entry name" value="Bacterial exopeptidase dimerisation domain"/>
    <property type="match status" value="1"/>
</dbReference>
<name>A0A1A9IAT0_9BACT</name>